<dbReference type="KEGG" id="tsq:D3A95_02935"/>
<gene>
    <name evidence="2" type="ORF">D3A95_02935</name>
</gene>
<evidence type="ECO:0000313" key="2">
    <source>
        <dbReference type="EMBL" id="AXY67471.1"/>
    </source>
</evidence>
<dbReference type="Proteomes" id="UP000261812">
    <property type="component" value="Chromosome"/>
</dbReference>
<evidence type="ECO:0000313" key="3">
    <source>
        <dbReference type="Proteomes" id="UP000261812"/>
    </source>
</evidence>
<keyword evidence="2" id="KW-0540">Nuclease</keyword>
<dbReference type="InterPro" id="IPR012296">
    <property type="entry name" value="Nuclease_put_TT1808"/>
</dbReference>
<evidence type="ECO:0000259" key="1">
    <source>
        <dbReference type="Pfam" id="PF05685"/>
    </source>
</evidence>
<reference evidence="3" key="1">
    <citation type="submission" date="2018-09" db="EMBL/GenBank/DDBJ databases">
        <title>Complete genome sequence of thermophilic cyanobacteria strain Thermosynechococcus elongatus PKUAC-SCTE542.</title>
        <authorList>
            <person name="Liang Y."/>
            <person name="Tang J."/>
            <person name="Daroch M."/>
        </authorList>
    </citation>
    <scope>NUCLEOTIDE SEQUENCE [LARGE SCALE GENOMIC DNA]</scope>
    <source>
        <strain evidence="3">E542</strain>
    </source>
</reference>
<proteinExistence type="predicted"/>
<keyword evidence="2" id="KW-0378">Hydrolase</keyword>
<dbReference type="InterPro" id="IPR008538">
    <property type="entry name" value="Uma2"/>
</dbReference>
<dbReference type="AlphaFoldDB" id="A0A3B7MDJ2"/>
<dbReference type="RefSeq" id="WP_181496168.1">
    <property type="nucleotide sequence ID" value="NZ_CP032152.1"/>
</dbReference>
<dbReference type="InterPro" id="IPR011335">
    <property type="entry name" value="Restrct_endonuc-II-like"/>
</dbReference>
<name>A0A3B7MDJ2_9CYAN</name>
<dbReference type="Pfam" id="PF05685">
    <property type="entry name" value="Uma2"/>
    <property type="match status" value="1"/>
</dbReference>
<protein>
    <submittedName>
        <fullName evidence="2">Uma2 family endonuclease</fullName>
    </submittedName>
</protein>
<dbReference type="EMBL" id="CP032152">
    <property type="protein sequence ID" value="AXY67471.1"/>
    <property type="molecule type" value="Genomic_DNA"/>
</dbReference>
<keyword evidence="3" id="KW-1185">Reference proteome</keyword>
<dbReference type="SUPFAM" id="SSF52980">
    <property type="entry name" value="Restriction endonuclease-like"/>
    <property type="match status" value="1"/>
</dbReference>
<dbReference type="GO" id="GO:0004519">
    <property type="term" value="F:endonuclease activity"/>
    <property type="evidence" value="ECO:0007669"/>
    <property type="project" value="UniProtKB-KW"/>
</dbReference>
<feature type="domain" description="Putative restriction endonuclease" evidence="1">
    <location>
        <begin position="3"/>
        <end position="63"/>
    </location>
</feature>
<dbReference type="CDD" id="cd06260">
    <property type="entry name" value="DUF820-like"/>
    <property type="match status" value="1"/>
</dbReference>
<dbReference type="Gene3D" id="3.90.1570.10">
    <property type="entry name" value="tt1808, chain A"/>
    <property type="match status" value="1"/>
</dbReference>
<organism evidence="2 3">
    <name type="scientific">Thermosynechococcus sichuanensis E542</name>
    <dbReference type="NCBI Taxonomy" id="2016101"/>
    <lineage>
        <taxon>Bacteria</taxon>
        <taxon>Bacillati</taxon>
        <taxon>Cyanobacteriota</taxon>
        <taxon>Cyanophyceae</taxon>
        <taxon>Acaryochloridales</taxon>
        <taxon>Thermosynechococcaceae</taxon>
        <taxon>Thermosynechococcus</taxon>
        <taxon>Thermosynechococcus sichuanensis</taxon>
    </lineage>
</organism>
<keyword evidence="2" id="KW-0255">Endonuclease</keyword>
<accession>A0A3B7MDJ2</accession>
<sequence>MHCEDWNALRKQNPLSAIVERPPLLVIEVVSLGNIDRDRDYHTKRREYAEMGILIDPEEQKVVLCF</sequence>